<evidence type="ECO:0000313" key="1">
    <source>
        <dbReference type="EMBL" id="GAA2720430.1"/>
    </source>
</evidence>
<keyword evidence="2" id="KW-1185">Reference proteome</keyword>
<proteinExistence type="predicted"/>
<protein>
    <submittedName>
        <fullName evidence="1">Uncharacterized protein</fullName>
    </submittedName>
</protein>
<dbReference type="Proteomes" id="UP001500886">
    <property type="component" value="Unassembled WGS sequence"/>
</dbReference>
<comment type="caution">
    <text evidence="1">The sequence shown here is derived from an EMBL/GenBank/DDBJ whole genome shotgun (WGS) entry which is preliminary data.</text>
</comment>
<dbReference type="EMBL" id="BAAASL010000015">
    <property type="protein sequence ID" value="GAA2720430.1"/>
    <property type="molecule type" value="Genomic_DNA"/>
</dbReference>
<sequence>MRVASTWARQVAHQGYALLDGHPVVDVGDWDEQSRPLTVRTVVLCGTFDPTIHGWRAWADNADRRVEWDDTGAQELVPL</sequence>
<organism evidence="1 2">
    <name type="scientific">Streptomyces luteosporeus</name>
    <dbReference type="NCBI Taxonomy" id="173856"/>
    <lineage>
        <taxon>Bacteria</taxon>
        <taxon>Bacillati</taxon>
        <taxon>Actinomycetota</taxon>
        <taxon>Actinomycetes</taxon>
        <taxon>Kitasatosporales</taxon>
        <taxon>Streptomycetaceae</taxon>
        <taxon>Streptomyces</taxon>
    </lineage>
</organism>
<evidence type="ECO:0000313" key="2">
    <source>
        <dbReference type="Proteomes" id="UP001500886"/>
    </source>
</evidence>
<accession>A0ABP6GAV6</accession>
<gene>
    <name evidence="1" type="ORF">GCM10010315_40830</name>
</gene>
<name>A0ABP6GAV6_9ACTN</name>
<reference evidence="2" key="1">
    <citation type="journal article" date="2019" name="Int. J. Syst. Evol. Microbiol.">
        <title>The Global Catalogue of Microorganisms (GCM) 10K type strain sequencing project: providing services to taxonomists for standard genome sequencing and annotation.</title>
        <authorList>
            <consortium name="The Broad Institute Genomics Platform"/>
            <consortium name="The Broad Institute Genome Sequencing Center for Infectious Disease"/>
            <person name="Wu L."/>
            <person name="Ma J."/>
        </authorList>
    </citation>
    <scope>NUCLEOTIDE SEQUENCE [LARGE SCALE GENOMIC DNA]</scope>
    <source>
        <strain evidence="2">JCM 4542</strain>
    </source>
</reference>